<comment type="caution">
    <text evidence="2">The sequence shown here is derived from an EMBL/GenBank/DDBJ whole genome shotgun (WGS) entry which is preliminary data.</text>
</comment>
<gene>
    <name evidence="2" type="ORF">BCR36DRAFT_366062</name>
</gene>
<sequence>MAAEVKSSKAFDVIINNKNDIEVKSINSNDNIPFAFQKRDKIPFDNVEITVEKEKTNSYRTSSTFSVSTLSNLPYDERPVPTLYNKIKKEKAEKAKAEKIKKEERAYKTLSLMDILSEEKKAQLSWKKSVDDGFGLRPKSVVSRSSAAYDRKLNRSSMTIMAEVINSDYFDSGSEIYPAECIASSIEEIKSNLCQVENSSVHTSIVTQEQVKHLSHQSISLPTLENKIINVPQLTISLVSESDSTKTPSTEEHKLLDYNTNSNQQKNKKGKKSKTKTDKKSKKVKKSNDTALCQCVIS</sequence>
<organism evidence="2 3">
    <name type="scientific">Piromyces finnis</name>
    <dbReference type="NCBI Taxonomy" id="1754191"/>
    <lineage>
        <taxon>Eukaryota</taxon>
        <taxon>Fungi</taxon>
        <taxon>Fungi incertae sedis</taxon>
        <taxon>Chytridiomycota</taxon>
        <taxon>Chytridiomycota incertae sedis</taxon>
        <taxon>Neocallimastigomycetes</taxon>
        <taxon>Neocallimastigales</taxon>
        <taxon>Neocallimastigaceae</taxon>
        <taxon>Piromyces</taxon>
    </lineage>
</organism>
<evidence type="ECO:0000313" key="2">
    <source>
        <dbReference type="EMBL" id="ORX60063.1"/>
    </source>
</evidence>
<feature type="compositionally biased region" description="Basic residues" evidence="1">
    <location>
        <begin position="266"/>
        <end position="285"/>
    </location>
</feature>
<dbReference type="OrthoDB" id="10523556at2759"/>
<dbReference type="EMBL" id="MCFH01000002">
    <property type="protein sequence ID" value="ORX60063.1"/>
    <property type="molecule type" value="Genomic_DNA"/>
</dbReference>
<reference evidence="2 3" key="1">
    <citation type="submission" date="2016-08" db="EMBL/GenBank/DDBJ databases">
        <title>Genomes of anaerobic fungi encode conserved fungal cellulosomes for biomass hydrolysis.</title>
        <authorList>
            <consortium name="DOE Joint Genome Institute"/>
            <person name="Haitjema C.H."/>
            <person name="Gilmore S.P."/>
            <person name="Henske J.K."/>
            <person name="Solomon K.V."/>
            <person name="De Groot R."/>
            <person name="Kuo A."/>
            <person name="Mondo S.J."/>
            <person name="Salamov A.A."/>
            <person name="Labutti K."/>
            <person name="Zhao Z."/>
            <person name="Chiniquy J."/>
            <person name="Barry K."/>
            <person name="Brewer H.M."/>
            <person name="Purvine S.O."/>
            <person name="Wright A.T."/>
            <person name="Boxma B."/>
            <person name="Van Alen T."/>
            <person name="Hackstein J.H."/>
            <person name="Baker S.E."/>
            <person name="Grigoriev I.V."/>
            <person name="O'Malley M.A."/>
        </authorList>
    </citation>
    <scope>NUCLEOTIDE SEQUENCE [LARGE SCALE GENOMIC DNA]</scope>
    <source>
        <strain evidence="3">finn</strain>
    </source>
</reference>
<evidence type="ECO:0000256" key="1">
    <source>
        <dbReference type="SAM" id="MobiDB-lite"/>
    </source>
</evidence>
<accession>A0A1Y1VMB7</accession>
<proteinExistence type="predicted"/>
<protein>
    <submittedName>
        <fullName evidence="2">Uncharacterized protein</fullName>
    </submittedName>
</protein>
<evidence type="ECO:0000313" key="3">
    <source>
        <dbReference type="Proteomes" id="UP000193719"/>
    </source>
</evidence>
<dbReference type="Proteomes" id="UP000193719">
    <property type="component" value="Unassembled WGS sequence"/>
</dbReference>
<reference evidence="2 3" key="2">
    <citation type="submission" date="2016-08" db="EMBL/GenBank/DDBJ databases">
        <title>Pervasive Adenine N6-methylation of Active Genes in Fungi.</title>
        <authorList>
            <consortium name="DOE Joint Genome Institute"/>
            <person name="Mondo S.J."/>
            <person name="Dannebaum R.O."/>
            <person name="Kuo R.C."/>
            <person name="Labutti K."/>
            <person name="Haridas S."/>
            <person name="Kuo A."/>
            <person name="Salamov A."/>
            <person name="Ahrendt S.R."/>
            <person name="Lipzen A."/>
            <person name="Sullivan W."/>
            <person name="Andreopoulos W.B."/>
            <person name="Clum A."/>
            <person name="Lindquist E."/>
            <person name="Daum C."/>
            <person name="Ramamoorthy G.K."/>
            <person name="Gryganskyi A."/>
            <person name="Culley D."/>
            <person name="Magnuson J.K."/>
            <person name="James T.Y."/>
            <person name="O'Malley M.A."/>
            <person name="Stajich J.E."/>
            <person name="Spatafora J.W."/>
            <person name="Visel A."/>
            <person name="Grigoriev I.V."/>
        </authorList>
    </citation>
    <scope>NUCLEOTIDE SEQUENCE [LARGE SCALE GENOMIC DNA]</scope>
    <source>
        <strain evidence="3">finn</strain>
    </source>
</reference>
<feature type="region of interest" description="Disordered" evidence="1">
    <location>
        <begin position="241"/>
        <end position="289"/>
    </location>
</feature>
<dbReference type="AlphaFoldDB" id="A0A1Y1VMB7"/>
<name>A0A1Y1VMB7_9FUNG</name>
<keyword evidence="3" id="KW-1185">Reference proteome</keyword>